<dbReference type="EMBL" id="JACEIK010000787">
    <property type="protein sequence ID" value="MCD7462192.1"/>
    <property type="molecule type" value="Genomic_DNA"/>
</dbReference>
<organism evidence="1 2">
    <name type="scientific">Datura stramonium</name>
    <name type="common">Jimsonweed</name>
    <name type="synonym">Common thornapple</name>
    <dbReference type="NCBI Taxonomy" id="4076"/>
    <lineage>
        <taxon>Eukaryota</taxon>
        <taxon>Viridiplantae</taxon>
        <taxon>Streptophyta</taxon>
        <taxon>Embryophyta</taxon>
        <taxon>Tracheophyta</taxon>
        <taxon>Spermatophyta</taxon>
        <taxon>Magnoliopsida</taxon>
        <taxon>eudicotyledons</taxon>
        <taxon>Gunneridae</taxon>
        <taxon>Pentapetalae</taxon>
        <taxon>asterids</taxon>
        <taxon>lamiids</taxon>
        <taxon>Solanales</taxon>
        <taxon>Solanaceae</taxon>
        <taxon>Solanoideae</taxon>
        <taxon>Datureae</taxon>
        <taxon>Datura</taxon>
    </lineage>
</organism>
<gene>
    <name evidence="1" type="ORF">HAX54_047975</name>
</gene>
<sequence>AFNVAKENGNIELKAICWKKKDMCAHMGHMRKADDMQRAVFRFEQGPTSRIFASAIC</sequence>
<dbReference type="Proteomes" id="UP000823775">
    <property type="component" value="Unassembled WGS sequence"/>
</dbReference>
<feature type="non-terminal residue" evidence="1">
    <location>
        <position position="57"/>
    </location>
</feature>
<evidence type="ECO:0000313" key="2">
    <source>
        <dbReference type="Proteomes" id="UP000823775"/>
    </source>
</evidence>
<evidence type="ECO:0000313" key="1">
    <source>
        <dbReference type="EMBL" id="MCD7462192.1"/>
    </source>
</evidence>
<proteinExistence type="predicted"/>
<comment type="caution">
    <text evidence="1">The sequence shown here is derived from an EMBL/GenBank/DDBJ whole genome shotgun (WGS) entry which is preliminary data.</text>
</comment>
<accession>A0ABS8ST96</accession>
<feature type="non-terminal residue" evidence="1">
    <location>
        <position position="1"/>
    </location>
</feature>
<name>A0ABS8ST96_DATST</name>
<protein>
    <submittedName>
        <fullName evidence="1">Uncharacterized protein</fullName>
    </submittedName>
</protein>
<reference evidence="1 2" key="1">
    <citation type="journal article" date="2021" name="BMC Genomics">
        <title>Datura genome reveals duplications of psychoactive alkaloid biosynthetic genes and high mutation rate following tissue culture.</title>
        <authorList>
            <person name="Rajewski A."/>
            <person name="Carter-House D."/>
            <person name="Stajich J."/>
            <person name="Litt A."/>
        </authorList>
    </citation>
    <scope>NUCLEOTIDE SEQUENCE [LARGE SCALE GENOMIC DNA]</scope>
    <source>
        <strain evidence="1">AR-01</strain>
    </source>
</reference>
<keyword evidence="2" id="KW-1185">Reference proteome</keyword>